<dbReference type="EMBL" id="FCOL02000034">
    <property type="protein sequence ID" value="SAL75461.1"/>
    <property type="molecule type" value="Genomic_DNA"/>
</dbReference>
<dbReference type="Gene3D" id="1.10.530.10">
    <property type="match status" value="1"/>
</dbReference>
<reference evidence="3" key="1">
    <citation type="submission" date="2016-01" db="EMBL/GenBank/DDBJ databases">
        <authorList>
            <person name="Peeters C."/>
        </authorList>
    </citation>
    <scope>NUCLEOTIDE SEQUENCE [LARGE SCALE GENOMIC DNA]</scope>
    <source>
        <strain evidence="3">LMG 22937</strain>
    </source>
</reference>
<gene>
    <name evidence="3" type="ORF">AWB67_04765</name>
</gene>
<evidence type="ECO:0000313" key="4">
    <source>
        <dbReference type="Proteomes" id="UP000054925"/>
    </source>
</evidence>
<feature type="domain" description="Transglycosylase SLT" evidence="2">
    <location>
        <begin position="51"/>
        <end position="165"/>
    </location>
</feature>
<dbReference type="InterPro" id="IPR023346">
    <property type="entry name" value="Lysozyme-like_dom_sf"/>
</dbReference>
<dbReference type="SUPFAM" id="SSF53955">
    <property type="entry name" value="Lysozyme-like"/>
    <property type="match status" value="1"/>
</dbReference>
<evidence type="ECO:0000256" key="1">
    <source>
        <dbReference type="SAM" id="SignalP"/>
    </source>
</evidence>
<comment type="caution">
    <text evidence="3">The sequence shown here is derived from an EMBL/GenBank/DDBJ whole genome shotgun (WGS) entry which is preliminary data.</text>
</comment>
<protein>
    <submittedName>
        <fullName evidence="3">Lytic transglycosylase, catalytic</fullName>
    </submittedName>
</protein>
<feature type="chain" id="PRO_5011120784" evidence="1">
    <location>
        <begin position="19"/>
        <end position="318"/>
    </location>
</feature>
<evidence type="ECO:0000313" key="3">
    <source>
        <dbReference type="EMBL" id="SAL75461.1"/>
    </source>
</evidence>
<keyword evidence="4" id="KW-1185">Reference proteome</keyword>
<proteinExistence type="predicted"/>
<dbReference type="InterPro" id="IPR008258">
    <property type="entry name" value="Transglycosylase_SLT_dom_1"/>
</dbReference>
<dbReference type="AlphaFoldDB" id="A0A158K4R7"/>
<dbReference type="CDD" id="cd16892">
    <property type="entry name" value="LT_VirB1-like"/>
    <property type="match status" value="1"/>
</dbReference>
<dbReference type="Pfam" id="PF01464">
    <property type="entry name" value="SLT"/>
    <property type="match status" value="1"/>
</dbReference>
<evidence type="ECO:0000259" key="2">
    <source>
        <dbReference type="Pfam" id="PF01464"/>
    </source>
</evidence>
<accession>A0A158K4R7</accession>
<dbReference type="Proteomes" id="UP000054925">
    <property type="component" value="Unassembled WGS sequence"/>
</dbReference>
<name>A0A158K4R7_9BURK</name>
<keyword evidence="1" id="KW-0732">Signal</keyword>
<feature type="signal peptide" evidence="1">
    <location>
        <begin position="1"/>
        <end position="18"/>
    </location>
</feature>
<organism evidence="3 4">
    <name type="scientific">Caballeronia terrestris</name>
    <dbReference type="NCBI Taxonomy" id="1226301"/>
    <lineage>
        <taxon>Bacteria</taxon>
        <taxon>Pseudomonadati</taxon>
        <taxon>Pseudomonadota</taxon>
        <taxon>Betaproteobacteria</taxon>
        <taxon>Burkholderiales</taxon>
        <taxon>Burkholderiaceae</taxon>
        <taxon>Caballeronia</taxon>
    </lineage>
</organism>
<sequence length="318" mass="33974">MRALNVVAMVTVTSGVLAAAPIFAAAQTPAQMGQQSLPHSLPQPLPFEKLAAECAPDIHPTTLKGVVSTESSWNPYAIGVVGGRLERQPRNLAEAIATARELERQGFNFSMGLGQVNRYNLARYGENYETVFEPCRNLKAGSAILKDCFQRATAQIGDEQQALRAAFSCYYSGNFTRGFRADRAGQPSYVQKVVANATDSAQPIPVVPAVKRESADGATPLSQAGRPSIPANPIRLTTPAWVIFAEVAQQDQPAAQMRAESANALVEASAVRVRLKTPAGAAAREGQSPALRGADVARMQRSTPNGIEQDAPFVQFVD</sequence>